<keyword evidence="1" id="KW-0732">Signal</keyword>
<proteinExistence type="predicted"/>
<dbReference type="InterPro" id="IPR028994">
    <property type="entry name" value="Integrin_alpha_N"/>
</dbReference>
<keyword evidence="3" id="KW-0325">Glycoprotein</keyword>
<dbReference type="Proteomes" id="UP000677457">
    <property type="component" value="Unassembled WGS sequence"/>
</dbReference>
<accession>A0ABQ4JZN1</accession>
<dbReference type="EMBL" id="BOQM01000038">
    <property type="protein sequence ID" value="GIM87369.1"/>
    <property type="molecule type" value="Genomic_DNA"/>
</dbReference>
<dbReference type="PROSITE" id="PS51470">
    <property type="entry name" value="FG_GAP"/>
    <property type="match status" value="1"/>
</dbReference>
<feature type="region of interest" description="Disordered" evidence="4">
    <location>
        <begin position="455"/>
        <end position="490"/>
    </location>
</feature>
<organism evidence="5 6">
    <name type="scientific">Salinispora arenicola</name>
    <dbReference type="NCBI Taxonomy" id="168697"/>
    <lineage>
        <taxon>Bacteria</taxon>
        <taxon>Bacillati</taxon>
        <taxon>Actinomycetota</taxon>
        <taxon>Actinomycetes</taxon>
        <taxon>Micromonosporales</taxon>
        <taxon>Micromonosporaceae</taxon>
        <taxon>Salinispora</taxon>
    </lineage>
</organism>
<sequence length="1082" mass="112324">MLSACVFLESCSNYEDRAGEGFVARGMTAAVRSCLAAGVALATVAVLTGVPGEPVEFLAVGPDGVTGGAESRSDEAVSLRAARESGEPVRVKSLTSATTEVYALPTGQFRADIAAGVQRFRRGGEWVRVDLTLKARPDGSVAPLAHPNDLWISGAKGTGEHDLAVVGAGENRVVMGWSGALPTPVLNANRATYPDARPGVDLVVEATRLGFEQFLVVKNRAALTHVGQVGYVFSGSGVETSTRGVDGSILLTGHAGEQTARIPAPLMWDARKNIAGSPVDQKPVRTDVVNRDGRVELTLTPDPEWLRSDSTVYPVTIDPTVNPLGTTFDTYVRETVTTDQNQKDDLQIGLLATTPATLTRSFITWDTTVLAGKQITAATVSFWNWWSHTCNPTSWEIWTTGTSTYTTTFTKQPEWFTKEATSTATHGSFDCSDAWATIDGKSFFQRAATANKTRSGMGIRATDETSTSGFKQFRSREGASPSQDPKASVTYNSWPTVQSRSTVPTTSCVTGSDRPLVNTLTPQLKATVSDGDGTAMAVTFEWWAMNVDQPIGSVSFGSVASGATAATTVPAGAFVDGGIYRWRVKAADGVSGSDVWSSFCEMQVYTTDTPVTGCVGGTDSDFNGDGVTDIAIADPEATVEGQAKAGHIRLVYGGGTGTVETLHEGNSQVSGNIGAGDQFGYSVSAYDANNDGCTDLAVGVPFEDLATTANAGVTYVLLGTPDGLAQGPASLTFHQGAGATPEQAEVDDQFGFAVAGAVALTGEPYLVVGAPGEDIGDSVDAGVAHYFRGNLNVLFQAGELVPGVVEQDDRVGYAVAASSNHFAIGSPGEAIGAEEFAGAVCVFSSYELVDGSPRLAVNFHQNVANVSGVAEANDLFGKSISIAPYRPAGAASDQADSLVVVGTPGEDITVEESNTVVADAGLVQRFHVTADAFTELPQLTHAPEEGAYLGEEVVVVNTEPASDGTNDTMFLAIGAPGADAGDLLDTGRVRVSPALADPIGTPTTIHRDASGLPGSAVMQELIGASLGATSQQLYVGTPYRDAAVYGFDWSSLSVGTAVPTTTWKPGQGGIPAGGTAFGAALG</sequence>
<keyword evidence="6" id="KW-1185">Reference proteome</keyword>
<comment type="caution">
    <text evidence="5">The sequence shown here is derived from an EMBL/GenBank/DDBJ whole genome shotgun (WGS) entry which is preliminary data.</text>
</comment>
<feature type="compositionally biased region" description="Polar residues" evidence="4">
    <location>
        <begin position="480"/>
        <end position="490"/>
    </location>
</feature>
<evidence type="ECO:0000256" key="3">
    <source>
        <dbReference type="ARBA" id="ARBA00023180"/>
    </source>
</evidence>
<evidence type="ECO:0000313" key="6">
    <source>
        <dbReference type="Proteomes" id="UP000677457"/>
    </source>
</evidence>
<dbReference type="SMART" id="SM00191">
    <property type="entry name" value="Int_alpha"/>
    <property type="match status" value="4"/>
</dbReference>
<gene>
    <name evidence="5" type="ORF">Sar04_41050</name>
</gene>
<evidence type="ECO:0000313" key="5">
    <source>
        <dbReference type="EMBL" id="GIM87369.1"/>
    </source>
</evidence>
<evidence type="ECO:0000256" key="4">
    <source>
        <dbReference type="SAM" id="MobiDB-lite"/>
    </source>
</evidence>
<evidence type="ECO:0000256" key="1">
    <source>
        <dbReference type="ARBA" id="ARBA00022729"/>
    </source>
</evidence>
<reference evidence="5 6" key="1">
    <citation type="submission" date="2021-03" db="EMBL/GenBank/DDBJ databases">
        <title>Whole genome shotgun sequence of Salinispora arenicola NBRC 105043.</title>
        <authorList>
            <person name="Komaki H."/>
            <person name="Tamura T."/>
        </authorList>
    </citation>
    <scope>NUCLEOTIDE SEQUENCE [LARGE SCALE GENOMIC DNA]</scope>
    <source>
        <strain evidence="5 6">NBRC 105043</strain>
    </source>
</reference>
<name>A0ABQ4JZN1_SALAC</name>
<protein>
    <recommendedName>
        <fullName evidence="7">FG-GAP repeat protein</fullName>
    </recommendedName>
</protein>
<evidence type="ECO:0008006" key="7">
    <source>
        <dbReference type="Google" id="ProtNLM"/>
    </source>
</evidence>
<keyword evidence="2" id="KW-0677">Repeat</keyword>
<dbReference type="Pfam" id="PF01839">
    <property type="entry name" value="FG-GAP"/>
    <property type="match status" value="1"/>
</dbReference>
<evidence type="ECO:0000256" key="2">
    <source>
        <dbReference type="ARBA" id="ARBA00022737"/>
    </source>
</evidence>
<dbReference type="Gene3D" id="2.130.10.130">
    <property type="entry name" value="Integrin alpha, N-terminal"/>
    <property type="match status" value="1"/>
</dbReference>
<dbReference type="SUPFAM" id="SSF69318">
    <property type="entry name" value="Integrin alpha N-terminal domain"/>
    <property type="match status" value="1"/>
</dbReference>
<dbReference type="InterPro" id="IPR013517">
    <property type="entry name" value="FG-GAP"/>
</dbReference>
<dbReference type="InterPro" id="IPR013519">
    <property type="entry name" value="Int_alpha_beta-p"/>
</dbReference>